<dbReference type="RefSeq" id="WP_045231945.1">
    <property type="nucleotide sequence ID" value="NZ_BBJU01000026.1"/>
</dbReference>
<evidence type="ECO:0000256" key="11">
    <source>
        <dbReference type="HAMAP-Rule" id="MF_00276"/>
    </source>
</evidence>
<dbReference type="GO" id="GO:0008556">
    <property type="term" value="F:P-type potassium transmembrane transporter activity"/>
    <property type="evidence" value="ECO:0007669"/>
    <property type="project" value="InterPro"/>
</dbReference>
<accession>A0A081D0Q7</accession>
<dbReference type="NCBIfam" id="NF001454">
    <property type="entry name" value="PRK00315.1"/>
    <property type="match status" value="1"/>
</dbReference>
<comment type="caution">
    <text evidence="12">The sequence shown here is derived from an EMBL/GenBank/DDBJ whole genome shotgun (WGS) entry which is preliminary data.</text>
</comment>
<keyword evidence="2 11" id="KW-1003">Cell membrane</keyword>
<evidence type="ECO:0000256" key="6">
    <source>
        <dbReference type="ARBA" id="ARBA00022840"/>
    </source>
</evidence>
<dbReference type="PANTHER" id="PTHR30042">
    <property type="entry name" value="POTASSIUM-TRANSPORTING ATPASE C CHAIN"/>
    <property type="match status" value="1"/>
</dbReference>
<keyword evidence="7 11" id="KW-0630">Potassium</keyword>
<dbReference type="Pfam" id="PF02669">
    <property type="entry name" value="KdpC"/>
    <property type="match status" value="1"/>
</dbReference>
<evidence type="ECO:0000313" key="13">
    <source>
        <dbReference type="Proteomes" id="UP000028701"/>
    </source>
</evidence>
<evidence type="ECO:0000256" key="1">
    <source>
        <dbReference type="ARBA" id="ARBA00022448"/>
    </source>
</evidence>
<evidence type="ECO:0000256" key="3">
    <source>
        <dbReference type="ARBA" id="ARBA00022538"/>
    </source>
</evidence>
<dbReference type="HAMAP" id="MF_00276">
    <property type="entry name" value="KdpC"/>
    <property type="match status" value="1"/>
</dbReference>
<keyword evidence="8 11" id="KW-1133">Transmembrane helix</keyword>
<gene>
    <name evidence="11 12" type="primary">kdpC</name>
    <name evidence="12" type="ORF">RRU01S_26_00300</name>
</gene>
<evidence type="ECO:0000256" key="8">
    <source>
        <dbReference type="ARBA" id="ARBA00022989"/>
    </source>
</evidence>
<comment type="function">
    <text evidence="11">Part of the high-affinity ATP-driven potassium transport (or Kdp) system, which catalyzes the hydrolysis of ATP coupled with the electrogenic transport of potassium into the cytoplasm. This subunit acts as a catalytic chaperone that increases the ATP-binding affinity of the ATP-hydrolyzing subunit KdpB by the formation of a transient KdpB/KdpC/ATP ternary complex.</text>
</comment>
<keyword evidence="3 11" id="KW-0633">Potassium transport</keyword>
<evidence type="ECO:0000256" key="9">
    <source>
        <dbReference type="ARBA" id="ARBA00023065"/>
    </source>
</evidence>
<comment type="similarity">
    <text evidence="11">Belongs to the KdpC family.</text>
</comment>
<evidence type="ECO:0000256" key="2">
    <source>
        <dbReference type="ARBA" id="ARBA00022475"/>
    </source>
</evidence>
<sequence>MLKLLRPAFVVLVLLTLVTGVIYPLVVTGIAQVVMPQQANGSVIRRGDAVVGSVLIGQNFSSERYFWPRPSATSPDPYNAAASSGSNLGTTSAKLKDRVAGDIERLKTAGVTGAVPADAVTTSGSGLDPHISPDFAQAQVNRVAVARQLPVPQVQDLLLKHTESAALGIVGEPRVNVLELNLALDALKS</sequence>
<name>A0A081D0Q7_9HYPH</name>
<dbReference type="GO" id="GO:0005886">
    <property type="term" value="C:plasma membrane"/>
    <property type="evidence" value="ECO:0007669"/>
    <property type="project" value="UniProtKB-SubCell"/>
</dbReference>
<organism evidence="12 13">
    <name type="scientific">Agrobacterium rubi TR3 = NBRC 13261</name>
    <dbReference type="NCBI Taxonomy" id="1368415"/>
    <lineage>
        <taxon>Bacteria</taxon>
        <taxon>Pseudomonadati</taxon>
        <taxon>Pseudomonadota</taxon>
        <taxon>Alphaproteobacteria</taxon>
        <taxon>Hyphomicrobiales</taxon>
        <taxon>Rhizobiaceae</taxon>
        <taxon>Rhizobium/Agrobacterium group</taxon>
        <taxon>Agrobacterium</taxon>
    </lineage>
</organism>
<keyword evidence="9 11" id="KW-0406">Ion transport</keyword>
<dbReference type="eggNOG" id="COG2156">
    <property type="taxonomic scope" value="Bacteria"/>
</dbReference>
<dbReference type="InterPro" id="IPR003820">
    <property type="entry name" value="KdpC"/>
</dbReference>
<dbReference type="PANTHER" id="PTHR30042:SF2">
    <property type="entry name" value="POTASSIUM-TRANSPORTING ATPASE KDPC SUBUNIT"/>
    <property type="match status" value="1"/>
</dbReference>
<dbReference type="Proteomes" id="UP000028701">
    <property type="component" value="Unassembled WGS sequence"/>
</dbReference>
<dbReference type="OrthoDB" id="9788285at2"/>
<evidence type="ECO:0000256" key="10">
    <source>
        <dbReference type="ARBA" id="ARBA00023136"/>
    </source>
</evidence>
<proteinExistence type="inferred from homology"/>
<dbReference type="NCBIfam" id="TIGR00681">
    <property type="entry name" value="kdpC"/>
    <property type="match status" value="1"/>
</dbReference>
<evidence type="ECO:0000313" key="12">
    <source>
        <dbReference type="EMBL" id="GAK72503.1"/>
    </source>
</evidence>
<keyword evidence="5 11" id="KW-0547">Nucleotide-binding</keyword>
<dbReference type="GO" id="GO:0005524">
    <property type="term" value="F:ATP binding"/>
    <property type="evidence" value="ECO:0007669"/>
    <property type="project" value="UniProtKB-UniRule"/>
</dbReference>
<keyword evidence="6 11" id="KW-0067">ATP-binding</keyword>
<dbReference type="PIRSF" id="PIRSF001296">
    <property type="entry name" value="K_ATPase_KdpC"/>
    <property type="match status" value="1"/>
</dbReference>
<comment type="subcellular location">
    <subcellularLocation>
        <location evidence="11">Cell membrane</location>
        <topology evidence="11">Single-pass membrane protein</topology>
    </subcellularLocation>
</comment>
<protein>
    <recommendedName>
        <fullName evidence="11">Potassium-transporting ATPase KdpC subunit</fullName>
    </recommendedName>
    <alternativeName>
        <fullName evidence="11">ATP phosphohydrolase [potassium-transporting] C chain</fullName>
    </alternativeName>
    <alternativeName>
        <fullName evidence="11">Potassium-binding and translocating subunit C</fullName>
    </alternativeName>
    <alternativeName>
        <fullName evidence="11">Potassium-translocating ATPase C chain</fullName>
    </alternativeName>
</protein>
<reference evidence="12 13" key="1">
    <citation type="submission" date="2014-08" db="EMBL/GenBank/DDBJ databases">
        <title>Whole genome shotgun sequence of Rhizobium rubi NBRC 13261.</title>
        <authorList>
            <person name="Katano-Makiyama Y."/>
            <person name="Hosoyama A."/>
            <person name="Hashimoto M."/>
            <person name="Hosoyama Y."/>
            <person name="Noguchi M."/>
            <person name="Tsuchikane K."/>
            <person name="Uohara A."/>
            <person name="Ohji S."/>
            <person name="Ichikawa N."/>
            <person name="Kimura A."/>
            <person name="Yamazoe A."/>
            <person name="Fujita N."/>
        </authorList>
    </citation>
    <scope>NUCLEOTIDE SEQUENCE [LARGE SCALE GENOMIC DNA]</scope>
    <source>
        <strain evidence="12 13">NBRC 13261</strain>
    </source>
</reference>
<dbReference type="AlphaFoldDB" id="A0A081D0Q7"/>
<evidence type="ECO:0000256" key="4">
    <source>
        <dbReference type="ARBA" id="ARBA00022692"/>
    </source>
</evidence>
<keyword evidence="10 11" id="KW-0472">Membrane</keyword>
<dbReference type="EMBL" id="BBJU01000026">
    <property type="protein sequence ID" value="GAK72503.1"/>
    <property type="molecule type" value="Genomic_DNA"/>
</dbReference>
<evidence type="ECO:0000256" key="7">
    <source>
        <dbReference type="ARBA" id="ARBA00022958"/>
    </source>
</evidence>
<keyword evidence="4 11" id="KW-0812">Transmembrane</keyword>
<comment type="subunit">
    <text evidence="11">The system is composed of three essential subunits: KdpA, KdpB and KdpC.</text>
</comment>
<keyword evidence="1 11" id="KW-0813">Transport</keyword>
<evidence type="ECO:0000256" key="5">
    <source>
        <dbReference type="ARBA" id="ARBA00022741"/>
    </source>
</evidence>